<dbReference type="InterPro" id="IPR036188">
    <property type="entry name" value="FAD/NAD-bd_sf"/>
</dbReference>
<keyword evidence="7" id="KW-1185">Reference proteome</keyword>
<evidence type="ECO:0000259" key="5">
    <source>
        <dbReference type="Pfam" id="PF00732"/>
    </source>
</evidence>
<accession>A0A9D4QZG0</accession>
<dbReference type="GO" id="GO:0016614">
    <property type="term" value="F:oxidoreductase activity, acting on CH-OH group of donors"/>
    <property type="evidence" value="ECO:0007669"/>
    <property type="project" value="InterPro"/>
</dbReference>
<dbReference type="PANTHER" id="PTHR11552">
    <property type="entry name" value="GLUCOSE-METHANOL-CHOLINE GMC OXIDOREDUCTASE"/>
    <property type="match status" value="1"/>
</dbReference>
<dbReference type="InterPro" id="IPR012132">
    <property type="entry name" value="GMC_OxRdtase"/>
</dbReference>
<feature type="domain" description="Glucose-methanol-choline oxidoreductase N-terminal" evidence="5">
    <location>
        <begin position="7"/>
        <end position="84"/>
    </location>
</feature>
<evidence type="ECO:0000256" key="3">
    <source>
        <dbReference type="ARBA" id="ARBA00022630"/>
    </source>
</evidence>
<dbReference type="Proteomes" id="UP000828390">
    <property type="component" value="Unassembled WGS sequence"/>
</dbReference>
<gene>
    <name evidence="6" type="ORF">DPMN_091821</name>
</gene>
<organism evidence="6 7">
    <name type="scientific">Dreissena polymorpha</name>
    <name type="common">Zebra mussel</name>
    <name type="synonym">Mytilus polymorpha</name>
    <dbReference type="NCBI Taxonomy" id="45954"/>
    <lineage>
        <taxon>Eukaryota</taxon>
        <taxon>Metazoa</taxon>
        <taxon>Spiralia</taxon>
        <taxon>Lophotrochozoa</taxon>
        <taxon>Mollusca</taxon>
        <taxon>Bivalvia</taxon>
        <taxon>Autobranchia</taxon>
        <taxon>Heteroconchia</taxon>
        <taxon>Euheterodonta</taxon>
        <taxon>Imparidentia</taxon>
        <taxon>Neoheterodontei</taxon>
        <taxon>Myida</taxon>
        <taxon>Dreissenoidea</taxon>
        <taxon>Dreissenidae</taxon>
        <taxon>Dreissena</taxon>
    </lineage>
</organism>
<evidence type="ECO:0000256" key="1">
    <source>
        <dbReference type="ARBA" id="ARBA00001974"/>
    </source>
</evidence>
<comment type="caution">
    <text evidence="6">The sequence shown here is derived from an EMBL/GenBank/DDBJ whole genome shotgun (WGS) entry which is preliminary data.</text>
</comment>
<reference evidence="6" key="2">
    <citation type="submission" date="2020-11" db="EMBL/GenBank/DDBJ databases">
        <authorList>
            <person name="McCartney M.A."/>
            <person name="Auch B."/>
            <person name="Kono T."/>
            <person name="Mallez S."/>
            <person name="Becker A."/>
            <person name="Gohl D.M."/>
            <person name="Silverstein K.A.T."/>
            <person name="Koren S."/>
            <person name="Bechman K.B."/>
            <person name="Herman A."/>
            <person name="Abrahante J.E."/>
            <person name="Garbe J."/>
        </authorList>
    </citation>
    <scope>NUCLEOTIDE SEQUENCE</scope>
    <source>
        <strain evidence="6">Duluth1</strain>
        <tissue evidence="6">Whole animal</tissue>
    </source>
</reference>
<sequence>MHVAVNAHVTKDNIEGRVATGVTFIKNNKKNTVYAKRALVLSAGSIGSPQILMLSGIDQKEHLESFKIPLLADLAVCRNLEDHMFSIICGPINISEAFTEPRGRPL</sequence>
<dbReference type="EMBL" id="JAIWYP010000003">
    <property type="protein sequence ID" value="KAH3849421.1"/>
    <property type="molecule type" value="Genomic_DNA"/>
</dbReference>
<evidence type="ECO:0000313" key="7">
    <source>
        <dbReference type="Proteomes" id="UP000828390"/>
    </source>
</evidence>
<reference evidence="6" key="1">
    <citation type="journal article" date="2019" name="bioRxiv">
        <title>The Genome of the Zebra Mussel, Dreissena polymorpha: A Resource for Invasive Species Research.</title>
        <authorList>
            <person name="McCartney M.A."/>
            <person name="Auch B."/>
            <person name="Kono T."/>
            <person name="Mallez S."/>
            <person name="Zhang Y."/>
            <person name="Obille A."/>
            <person name="Becker A."/>
            <person name="Abrahante J.E."/>
            <person name="Garbe J."/>
            <person name="Badalamenti J.P."/>
            <person name="Herman A."/>
            <person name="Mangelson H."/>
            <person name="Liachko I."/>
            <person name="Sullivan S."/>
            <person name="Sone E.D."/>
            <person name="Koren S."/>
            <person name="Silverstein K.A.T."/>
            <person name="Beckman K.B."/>
            <person name="Gohl D.M."/>
        </authorList>
    </citation>
    <scope>NUCLEOTIDE SEQUENCE</scope>
    <source>
        <strain evidence="6">Duluth1</strain>
        <tissue evidence="6">Whole animal</tissue>
    </source>
</reference>
<name>A0A9D4QZG0_DREPO</name>
<dbReference type="GO" id="GO:0050660">
    <property type="term" value="F:flavin adenine dinucleotide binding"/>
    <property type="evidence" value="ECO:0007669"/>
    <property type="project" value="InterPro"/>
</dbReference>
<proteinExistence type="inferred from homology"/>
<dbReference type="PANTHER" id="PTHR11552:SF147">
    <property type="entry name" value="CHOLINE DEHYDROGENASE, MITOCHONDRIAL"/>
    <property type="match status" value="1"/>
</dbReference>
<protein>
    <recommendedName>
        <fullName evidence="5">Glucose-methanol-choline oxidoreductase N-terminal domain-containing protein</fullName>
    </recommendedName>
</protein>
<keyword evidence="4" id="KW-0274">FAD</keyword>
<dbReference type="InterPro" id="IPR000172">
    <property type="entry name" value="GMC_OxRdtase_N"/>
</dbReference>
<comment type="similarity">
    <text evidence="2">Belongs to the GMC oxidoreductase family.</text>
</comment>
<dbReference type="Gene3D" id="3.50.50.60">
    <property type="entry name" value="FAD/NAD(P)-binding domain"/>
    <property type="match status" value="1"/>
</dbReference>
<dbReference type="Pfam" id="PF00732">
    <property type="entry name" value="GMC_oxred_N"/>
    <property type="match status" value="1"/>
</dbReference>
<comment type="cofactor">
    <cofactor evidence="1">
        <name>FAD</name>
        <dbReference type="ChEBI" id="CHEBI:57692"/>
    </cofactor>
</comment>
<evidence type="ECO:0000256" key="2">
    <source>
        <dbReference type="ARBA" id="ARBA00010790"/>
    </source>
</evidence>
<evidence type="ECO:0000313" key="6">
    <source>
        <dbReference type="EMBL" id="KAH3849421.1"/>
    </source>
</evidence>
<keyword evidence="3" id="KW-0285">Flavoprotein</keyword>
<dbReference type="SUPFAM" id="SSF51905">
    <property type="entry name" value="FAD/NAD(P)-binding domain"/>
    <property type="match status" value="1"/>
</dbReference>
<dbReference type="AlphaFoldDB" id="A0A9D4QZG0"/>
<evidence type="ECO:0000256" key="4">
    <source>
        <dbReference type="ARBA" id="ARBA00022827"/>
    </source>
</evidence>